<keyword evidence="3" id="KW-0732">Signal</keyword>
<feature type="chain" id="PRO_5047461501" evidence="3">
    <location>
        <begin position="29"/>
        <end position="430"/>
    </location>
</feature>
<accession>A0ABW1FWI1</accession>
<sequence length="430" mass="42289">MLSAARAWGATALTAAALMSTGAAPALAASGSGPASASASATRTSALYGRTDPTYDGVWRQSLSLMALRTQGVTPADSAVGWLLQQQCADGGWPSYNADPAKPCNATTEDTNASSVALQALASLGGHTDAVSKGANWFKTIQNKDGGWSYNPGGASDANSTALAVSALTAAGVDVKSVAKDGKTALSGLSAFQLGCTGTPAASRGAFAYQPDKSGKLAANDLASAQAALAAGQGRLPVSATAPVTAATGSATTCPDSATLAADYLSSRLASGGNHLTQSLAGASPTPDYNATAWAVLSLAHAGRNDAAAAAVNWLSQNAQPWIQGDHGMPNAGSLATLILAAQATGKDATAFGTTNLVAQLEATGPAPKSTPATTAAPSSAPASASATRAAAAAQSSSGSGFSPWWIVGVCLVAGIGIGLYLSYARGKRS</sequence>
<feature type="domain" description="Squalene cyclase C-terminal" evidence="4">
    <location>
        <begin position="47"/>
        <end position="149"/>
    </location>
</feature>
<reference evidence="6" key="1">
    <citation type="journal article" date="2019" name="Int. J. Syst. Evol. Microbiol.">
        <title>The Global Catalogue of Microorganisms (GCM) 10K type strain sequencing project: providing services to taxonomists for standard genome sequencing and annotation.</title>
        <authorList>
            <consortium name="The Broad Institute Genomics Platform"/>
            <consortium name="The Broad Institute Genome Sequencing Center for Infectious Disease"/>
            <person name="Wu L."/>
            <person name="Ma J."/>
        </authorList>
    </citation>
    <scope>NUCLEOTIDE SEQUENCE [LARGE SCALE GENOMIC DNA]</scope>
    <source>
        <strain evidence="6">JCM 4816</strain>
    </source>
</reference>
<dbReference type="Proteomes" id="UP001596174">
    <property type="component" value="Unassembled WGS sequence"/>
</dbReference>
<feature type="transmembrane region" description="Helical" evidence="2">
    <location>
        <begin position="405"/>
        <end position="424"/>
    </location>
</feature>
<proteinExistence type="predicted"/>
<keyword evidence="2" id="KW-1133">Transmembrane helix</keyword>
<keyword evidence="2" id="KW-0472">Membrane</keyword>
<evidence type="ECO:0000256" key="1">
    <source>
        <dbReference type="ARBA" id="ARBA00022723"/>
    </source>
</evidence>
<keyword evidence="6" id="KW-1185">Reference proteome</keyword>
<dbReference type="Gene3D" id="1.50.10.20">
    <property type="match status" value="1"/>
</dbReference>
<evidence type="ECO:0000256" key="3">
    <source>
        <dbReference type="SAM" id="SignalP"/>
    </source>
</evidence>
<gene>
    <name evidence="5" type="ORF">ACFP3V_03540</name>
</gene>
<comment type="caution">
    <text evidence="5">The sequence shown here is derived from an EMBL/GenBank/DDBJ whole genome shotgun (WGS) entry which is preliminary data.</text>
</comment>
<evidence type="ECO:0000259" key="4">
    <source>
        <dbReference type="Pfam" id="PF13243"/>
    </source>
</evidence>
<protein>
    <submittedName>
        <fullName evidence="5">Prenyltransferase/squalene oxidase repeat-containing protein</fullName>
    </submittedName>
</protein>
<keyword evidence="1" id="KW-0479">Metal-binding</keyword>
<evidence type="ECO:0000313" key="6">
    <source>
        <dbReference type="Proteomes" id="UP001596174"/>
    </source>
</evidence>
<keyword evidence="2" id="KW-0812">Transmembrane</keyword>
<dbReference type="Pfam" id="PF13243">
    <property type="entry name" value="SQHop_cyclase_C"/>
    <property type="match status" value="1"/>
</dbReference>
<dbReference type="InterPro" id="IPR008930">
    <property type="entry name" value="Terpenoid_cyclase/PrenylTrfase"/>
</dbReference>
<dbReference type="InterPro" id="IPR032696">
    <property type="entry name" value="SQ_cyclase_C"/>
</dbReference>
<organism evidence="5 6">
    <name type="scientific">Streptacidiphilus monticola</name>
    <dbReference type="NCBI Taxonomy" id="2161674"/>
    <lineage>
        <taxon>Bacteria</taxon>
        <taxon>Bacillati</taxon>
        <taxon>Actinomycetota</taxon>
        <taxon>Actinomycetes</taxon>
        <taxon>Kitasatosporales</taxon>
        <taxon>Streptomycetaceae</taxon>
        <taxon>Streptacidiphilus</taxon>
    </lineage>
</organism>
<dbReference type="SUPFAM" id="SSF48239">
    <property type="entry name" value="Terpenoid cyclases/Protein prenyltransferases"/>
    <property type="match status" value="1"/>
</dbReference>
<evidence type="ECO:0000256" key="2">
    <source>
        <dbReference type="SAM" id="Phobius"/>
    </source>
</evidence>
<evidence type="ECO:0000313" key="5">
    <source>
        <dbReference type="EMBL" id="MFC5906293.1"/>
    </source>
</evidence>
<name>A0ABW1FWI1_9ACTN</name>
<feature type="signal peptide" evidence="3">
    <location>
        <begin position="1"/>
        <end position="28"/>
    </location>
</feature>
<dbReference type="RefSeq" id="WP_380579558.1">
    <property type="nucleotide sequence ID" value="NZ_JBHSQJ010000010.1"/>
</dbReference>
<dbReference type="EMBL" id="JBHSQJ010000010">
    <property type="protein sequence ID" value="MFC5906293.1"/>
    <property type="molecule type" value="Genomic_DNA"/>
</dbReference>